<name>A0AAJ0F657_9PEZI</name>
<keyword evidence="3" id="KW-1185">Reference proteome</keyword>
<evidence type="ECO:0000313" key="3">
    <source>
        <dbReference type="Proteomes" id="UP001239445"/>
    </source>
</evidence>
<proteinExistence type="predicted"/>
<dbReference type="EMBL" id="MU839834">
    <property type="protein sequence ID" value="KAK1755292.1"/>
    <property type="molecule type" value="Genomic_DNA"/>
</dbReference>
<dbReference type="Proteomes" id="UP001239445">
    <property type="component" value="Unassembled WGS sequence"/>
</dbReference>
<accession>A0AAJ0F657</accession>
<organism evidence="2 3">
    <name type="scientific">Echria macrotheca</name>
    <dbReference type="NCBI Taxonomy" id="438768"/>
    <lineage>
        <taxon>Eukaryota</taxon>
        <taxon>Fungi</taxon>
        <taxon>Dikarya</taxon>
        <taxon>Ascomycota</taxon>
        <taxon>Pezizomycotina</taxon>
        <taxon>Sordariomycetes</taxon>
        <taxon>Sordariomycetidae</taxon>
        <taxon>Sordariales</taxon>
        <taxon>Schizotheciaceae</taxon>
        <taxon>Echria</taxon>
    </lineage>
</organism>
<comment type="caution">
    <text evidence="2">The sequence shown here is derived from an EMBL/GenBank/DDBJ whole genome shotgun (WGS) entry which is preliminary data.</text>
</comment>
<protein>
    <submittedName>
        <fullName evidence="2">Uncharacterized protein</fullName>
    </submittedName>
</protein>
<feature type="region of interest" description="Disordered" evidence="1">
    <location>
        <begin position="7"/>
        <end position="35"/>
    </location>
</feature>
<evidence type="ECO:0000256" key="1">
    <source>
        <dbReference type="SAM" id="MobiDB-lite"/>
    </source>
</evidence>
<gene>
    <name evidence="2" type="ORF">QBC47DRAFT_300979</name>
</gene>
<evidence type="ECO:0000313" key="2">
    <source>
        <dbReference type="EMBL" id="KAK1755292.1"/>
    </source>
</evidence>
<dbReference type="AlphaFoldDB" id="A0AAJ0F657"/>
<reference evidence="2" key="1">
    <citation type="submission" date="2023-06" db="EMBL/GenBank/DDBJ databases">
        <title>Genome-scale phylogeny and comparative genomics of the fungal order Sordariales.</title>
        <authorList>
            <consortium name="Lawrence Berkeley National Laboratory"/>
            <person name="Hensen N."/>
            <person name="Bonometti L."/>
            <person name="Westerberg I."/>
            <person name="Brannstrom I.O."/>
            <person name="Guillou S."/>
            <person name="Cros-Aarteil S."/>
            <person name="Calhoun S."/>
            <person name="Haridas S."/>
            <person name="Kuo A."/>
            <person name="Mondo S."/>
            <person name="Pangilinan J."/>
            <person name="Riley R."/>
            <person name="Labutti K."/>
            <person name="Andreopoulos B."/>
            <person name="Lipzen A."/>
            <person name="Chen C."/>
            <person name="Yanf M."/>
            <person name="Daum C."/>
            <person name="Ng V."/>
            <person name="Clum A."/>
            <person name="Steindorff A."/>
            <person name="Ohm R."/>
            <person name="Martin F."/>
            <person name="Silar P."/>
            <person name="Natvig D."/>
            <person name="Lalanne C."/>
            <person name="Gautier V."/>
            <person name="Ament-Velasquez S.L."/>
            <person name="Kruys A."/>
            <person name="Hutchinson M.I."/>
            <person name="Powell A.J."/>
            <person name="Barry K."/>
            <person name="Miller A.N."/>
            <person name="Grigoriev I.V."/>
            <person name="Debuchy R."/>
            <person name="Gladieux P."/>
            <person name="Thoren M.H."/>
            <person name="Johannesson H."/>
        </authorList>
    </citation>
    <scope>NUCLEOTIDE SEQUENCE</scope>
    <source>
        <strain evidence="2">PSN4</strain>
    </source>
</reference>
<sequence length="855" mass="96824">MEKLQAVAAALPDNLPQGTPRPVDPGNKTGPDWTTASWYRGSQQPPLAMRLETAINFLADEDVDRHMAWTANFTEVVAYLNWLATGDPDSQLSKASPATQDMFALAVSMAQAHVQFERFHFEPTELEIRRPTKLPLAPTRLDWVAPVPGGRNQLPRAVCPRFTGQTVGLLPSSGSAFDAFAEDAAAAWATDDPVDGKNLAVIEDDAFQKFNERKYHGGIHRDPVSGDMLLPDGSKVTSDNEGWAVERGARRVALQQLLRLLGHADCTAPGSKNQVVLPLSAATLDRAVHEADGPLWRPPSLHWRDIRPELRMDPWAFVDQFPQIVAENIRFRELALRRAQSKYGAQRGWVTLPPNVTNGGPFVWRMLDLEEQDNQDLLGQCRLVVDLLKATALRSPRKFLDSLVAMASRKKDGRTDYSYPKGVVPDQDDIVQDDEGGVRHPRLMTKDELQWLRFLTSESVSPGTWEGRFYPDEPREKHKLFLIFARRMQKLLDDRSPEALLADGMAQASVEQVLEVINAGVDTSPVERVAFTPFQACAFLDRMRQTGHVRFRENPGCYGIVMQPEHTFHPEHRILFPADGSRPSYPRHVADWESVVRGDVTRTKEQAQFAGNYFAVLAVRLSYTIQHLGDKEERYAEHKNRKPARTEDLRQSLKHFRDWCEKAYDEPLRDTLARLCLLTLPEDGPDYFGMSVDELLTLIRGKIIEEISENKTMLHPTRRLVYVNKSGESDAADVRDVSWDWASPAVRPPARLFWSLSRWPLKPAGHITKEDARNVTEDVELDPAQTYDPTALDPIENKWYRPRLRRYGEEDATKYKHGDPSFPIGDTARQRKAVEQYITLMATRGMFVPVQEISK</sequence>